<evidence type="ECO:0000256" key="6">
    <source>
        <dbReference type="ARBA" id="ARBA00022741"/>
    </source>
</evidence>
<dbReference type="Pfam" id="PF02092">
    <property type="entry name" value="tRNA_synt_2f"/>
    <property type="match status" value="1"/>
</dbReference>
<evidence type="ECO:0000256" key="8">
    <source>
        <dbReference type="ARBA" id="ARBA00022917"/>
    </source>
</evidence>
<keyword evidence="6 11" id="KW-0547">Nucleotide-binding</keyword>
<dbReference type="PROSITE" id="PS50861">
    <property type="entry name" value="AA_TRNA_LIGASE_II_GLYAB"/>
    <property type="match status" value="1"/>
</dbReference>
<comment type="subunit">
    <text evidence="3 11">Tetramer of two alpha and two beta subunits.</text>
</comment>
<dbReference type="InterPro" id="IPR006194">
    <property type="entry name" value="Gly-tRNA-synth_heterodimer"/>
</dbReference>
<dbReference type="GO" id="GO:0004820">
    <property type="term" value="F:glycine-tRNA ligase activity"/>
    <property type="evidence" value="ECO:0007669"/>
    <property type="project" value="UniProtKB-EC"/>
</dbReference>
<keyword evidence="12" id="KW-0175">Coiled coil</keyword>
<dbReference type="RefSeq" id="WP_320501197.1">
    <property type="nucleotide sequence ID" value="NZ_JAXCLX010000002.1"/>
</dbReference>
<dbReference type="HAMAP" id="MF_00255">
    <property type="entry name" value="Gly_tRNA_synth_beta"/>
    <property type="match status" value="1"/>
</dbReference>
<evidence type="ECO:0000256" key="11">
    <source>
        <dbReference type="HAMAP-Rule" id="MF_00255"/>
    </source>
</evidence>
<proteinExistence type="inferred from homology"/>
<dbReference type="PRINTS" id="PR01045">
    <property type="entry name" value="TRNASYNTHGB"/>
</dbReference>
<evidence type="ECO:0000259" key="13">
    <source>
        <dbReference type="Pfam" id="PF05746"/>
    </source>
</evidence>
<feature type="coiled-coil region" evidence="12">
    <location>
        <begin position="205"/>
        <end position="232"/>
    </location>
</feature>
<evidence type="ECO:0000256" key="9">
    <source>
        <dbReference type="ARBA" id="ARBA00023146"/>
    </source>
</evidence>
<gene>
    <name evidence="11 14" type="primary">glyS</name>
    <name evidence="14" type="ORF">SMD31_12345</name>
</gene>
<dbReference type="InterPro" id="IPR015944">
    <property type="entry name" value="Gly-tRNA-synth_bsu"/>
</dbReference>
<dbReference type="PANTHER" id="PTHR30075:SF2">
    <property type="entry name" value="GLYCINE--TRNA LIGASE, CHLOROPLASTIC_MITOCHONDRIAL 2"/>
    <property type="match status" value="1"/>
</dbReference>
<dbReference type="PANTHER" id="PTHR30075">
    <property type="entry name" value="GLYCYL-TRNA SYNTHETASE"/>
    <property type="match status" value="1"/>
</dbReference>
<evidence type="ECO:0000256" key="2">
    <source>
        <dbReference type="ARBA" id="ARBA00008226"/>
    </source>
</evidence>
<dbReference type="Proteomes" id="UP001271769">
    <property type="component" value="Unassembled WGS sequence"/>
</dbReference>
<name>A0ABU5DZH7_9PROT</name>
<comment type="caution">
    <text evidence="14">The sequence shown here is derived from an EMBL/GenBank/DDBJ whole genome shotgun (WGS) entry which is preliminary data.</text>
</comment>
<keyword evidence="9 11" id="KW-0030">Aminoacyl-tRNA synthetase</keyword>
<keyword evidence="4 11" id="KW-0963">Cytoplasm</keyword>
<dbReference type="EMBL" id="JAXCLX010000002">
    <property type="protein sequence ID" value="MDY0872723.1"/>
    <property type="molecule type" value="Genomic_DNA"/>
</dbReference>
<feature type="domain" description="DALR anticodon binding" evidence="13">
    <location>
        <begin position="592"/>
        <end position="695"/>
    </location>
</feature>
<evidence type="ECO:0000256" key="12">
    <source>
        <dbReference type="SAM" id="Coils"/>
    </source>
</evidence>
<protein>
    <recommendedName>
        <fullName evidence="11">Glycine--tRNA ligase beta subunit</fullName>
        <ecNumber evidence="11">6.1.1.14</ecNumber>
    </recommendedName>
    <alternativeName>
        <fullName evidence="11">Glycyl-tRNA synthetase beta subunit</fullName>
        <shortName evidence="11">GlyRS</shortName>
    </alternativeName>
</protein>
<keyword evidence="5 11" id="KW-0436">Ligase</keyword>
<comment type="subcellular location">
    <subcellularLocation>
        <location evidence="1 11">Cytoplasm</location>
    </subcellularLocation>
</comment>
<evidence type="ECO:0000256" key="1">
    <source>
        <dbReference type="ARBA" id="ARBA00004496"/>
    </source>
</evidence>
<evidence type="ECO:0000313" key="14">
    <source>
        <dbReference type="EMBL" id="MDY0872723.1"/>
    </source>
</evidence>
<comment type="similarity">
    <text evidence="2 11">Belongs to the class-II aminoacyl-tRNA synthetase family.</text>
</comment>
<dbReference type="NCBIfam" id="TIGR00211">
    <property type="entry name" value="glyS"/>
    <property type="match status" value="1"/>
</dbReference>
<dbReference type="EC" id="6.1.1.14" evidence="11"/>
<accession>A0ABU5DZH7</accession>
<dbReference type="SUPFAM" id="SSF109604">
    <property type="entry name" value="HD-domain/PDEase-like"/>
    <property type="match status" value="1"/>
</dbReference>
<evidence type="ECO:0000256" key="10">
    <source>
        <dbReference type="ARBA" id="ARBA00047937"/>
    </source>
</evidence>
<keyword evidence="15" id="KW-1185">Reference proteome</keyword>
<reference evidence="14 15" key="1">
    <citation type="journal article" date="2013" name="Antonie Van Leeuwenhoek">
        <title>Dongia rigui sp. nov., isolated from freshwater of a large wetland in Korea.</title>
        <authorList>
            <person name="Baik K.S."/>
            <person name="Hwang Y.M."/>
            <person name="Choi J.S."/>
            <person name="Kwon J."/>
            <person name="Seong C.N."/>
        </authorList>
    </citation>
    <scope>NUCLEOTIDE SEQUENCE [LARGE SCALE GENOMIC DNA]</scope>
    <source>
        <strain evidence="14 15">04SU4-P</strain>
    </source>
</reference>
<dbReference type="Pfam" id="PF05746">
    <property type="entry name" value="DALR_1"/>
    <property type="match status" value="1"/>
</dbReference>
<comment type="catalytic activity">
    <reaction evidence="10 11">
        <text>tRNA(Gly) + glycine + ATP = glycyl-tRNA(Gly) + AMP + diphosphate</text>
        <dbReference type="Rhea" id="RHEA:16013"/>
        <dbReference type="Rhea" id="RHEA-COMP:9664"/>
        <dbReference type="Rhea" id="RHEA-COMP:9683"/>
        <dbReference type="ChEBI" id="CHEBI:30616"/>
        <dbReference type="ChEBI" id="CHEBI:33019"/>
        <dbReference type="ChEBI" id="CHEBI:57305"/>
        <dbReference type="ChEBI" id="CHEBI:78442"/>
        <dbReference type="ChEBI" id="CHEBI:78522"/>
        <dbReference type="ChEBI" id="CHEBI:456215"/>
        <dbReference type="EC" id="6.1.1.14"/>
    </reaction>
</comment>
<sequence length="705" mass="77441">MAELLLELFSEEIPARMQARAADDLQRLVTDKLKAAGLTFTSAKSFVTPRRLALVIEGLPLAQPDVKEEKKGPRVGSPQQAVDGFLKSAGLTSLDACEKRDTGKGEFYFAVVEKKGVTTSAVIDSLIDSVLMEFPWPKSMRWAGNDFRWVRPLHSIVLLFDGKKSSRTEFELGTTQNKSRERIQIGDKTKGHRFLSSGELTVTSFADYQAKLKAAKVILDQAERRAEIKRQADAVAAKEGLSVKQDDGLLDEVTGLVEWPTVLIGKIDDEFMSVPHEVLTTSMRVNQKYFALLDKSGKLAPRFLVTANIEASDGGAAIVHGNERVLRARLSDAKFFWDQDLKVSLAERTPLLDAITYHAKLGSVGQKVSRVKALARDLAKFIPSCDAGLANQAAGLAKADLVSGMVGEFPELQGIMGRYYARHEKLPDAVADAIADHYKPLGPNDTCPIAPVSVAVALADKIDTLTGFFAVDEKPTGSKDPFALRRAALGIIRLILENKLRLKLRDVLGLAYSGYYDSVGGFEKSAPKAVINDLMDFFADRLKVALKEQGARHDLISAVFALGNEDDLTRLLARVDALKGLVDSADGANLLAGYKRATNILRIEEKKDGRAHSDPPDKSWLKLDEEKSLYQALDVVKHWVDEAIGKEDFASAMAKLSTLREPVDAFFDKVTVNADEKELRGNRLRLLNSIRSTFNLVADFSKIEG</sequence>
<dbReference type="InterPro" id="IPR008909">
    <property type="entry name" value="DALR_anticod-bd"/>
</dbReference>
<evidence type="ECO:0000256" key="7">
    <source>
        <dbReference type="ARBA" id="ARBA00022840"/>
    </source>
</evidence>
<evidence type="ECO:0000313" key="15">
    <source>
        <dbReference type="Proteomes" id="UP001271769"/>
    </source>
</evidence>
<evidence type="ECO:0000256" key="3">
    <source>
        <dbReference type="ARBA" id="ARBA00011209"/>
    </source>
</evidence>
<keyword evidence="8 11" id="KW-0648">Protein biosynthesis</keyword>
<keyword evidence="7 11" id="KW-0067">ATP-binding</keyword>
<organism evidence="14 15">
    <name type="scientific">Dongia rigui</name>
    <dbReference type="NCBI Taxonomy" id="940149"/>
    <lineage>
        <taxon>Bacteria</taxon>
        <taxon>Pseudomonadati</taxon>
        <taxon>Pseudomonadota</taxon>
        <taxon>Alphaproteobacteria</taxon>
        <taxon>Rhodospirillales</taxon>
        <taxon>Dongiaceae</taxon>
        <taxon>Dongia</taxon>
    </lineage>
</organism>
<evidence type="ECO:0000256" key="5">
    <source>
        <dbReference type="ARBA" id="ARBA00022598"/>
    </source>
</evidence>
<evidence type="ECO:0000256" key="4">
    <source>
        <dbReference type="ARBA" id="ARBA00022490"/>
    </source>
</evidence>